<gene>
    <name evidence="6" type="ORF">EYE42_14750</name>
</gene>
<keyword evidence="2 6" id="KW-0489">Methyltransferase</keyword>
<dbReference type="AlphaFoldDB" id="A0A4V2JBV5"/>
<dbReference type="EMBL" id="SISK01000014">
    <property type="protein sequence ID" value="TBN37286.1"/>
    <property type="molecule type" value="Genomic_DNA"/>
</dbReference>
<name>A0A4V2JBV5_9RHOB</name>
<protein>
    <recommendedName>
        <fullName evidence="1">site-specific DNA-methyltransferase (adenine-specific)</fullName>
        <ecNumber evidence="1">2.1.1.72</ecNumber>
    </recommendedName>
</protein>
<proteinExistence type="predicted"/>
<reference evidence="6 7" key="1">
    <citation type="submission" date="2019-02" db="EMBL/GenBank/DDBJ databases">
        <title>Paracoccus subflavus sp. nov., isolated from marine sediment of the Pacific Ocean.</title>
        <authorList>
            <person name="Zhang G."/>
        </authorList>
    </citation>
    <scope>NUCLEOTIDE SEQUENCE [LARGE SCALE GENOMIC DNA]</scope>
    <source>
        <strain evidence="6 7">GY0581</strain>
    </source>
</reference>
<organism evidence="6 7">
    <name type="scientific">Paracoccus subflavus</name>
    <dbReference type="NCBI Taxonomy" id="2528244"/>
    <lineage>
        <taxon>Bacteria</taxon>
        <taxon>Pseudomonadati</taxon>
        <taxon>Pseudomonadota</taxon>
        <taxon>Alphaproteobacteria</taxon>
        <taxon>Rhodobacterales</taxon>
        <taxon>Paracoccaceae</taxon>
        <taxon>Paracoccus</taxon>
    </lineage>
</organism>
<dbReference type="Proteomes" id="UP000293520">
    <property type="component" value="Unassembled WGS sequence"/>
</dbReference>
<dbReference type="SUPFAM" id="SSF53335">
    <property type="entry name" value="S-adenosyl-L-methionine-dependent methyltransferases"/>
    <property type="match status" value="2"/>
</dbReference>
<evidence type="ECO:0000256" key="2">
    <source>
        <dbReference type="ARBA" id="ARBA00022603"/>
    </source>
</evidence>
<accession>A0A4V2JBV5</accession>
<evidence type="ECO:0000256" key="3">
    <source>
        <dbReference type="ARBA" id="ARBA00022679"/>
    </source>
</evidence>
<dbReference type="OrthoDB" id="9816043at2"/>
<feature type="domain" description="DNA methylase N-4/N-6" evidence="5">
    <location>
        <begin position="111"/>
        <end position="159"/>
    </location>
</feature>
<evidence type="ECO:0000313" key="7">
    <source>
        <dbReference type="Proteomes" id="UP000293520"/>
    </source>
</evidence>
<dbReference type="GO" id="GO:0032259">
    <property type="term" value="P:methylation"/>
    <property type="evidence" value="ECO:0007669"/>
    <property type="project" value="UniProtKB-KW"/>
</dbReference>
<dbReference type="GO" id="GO:0009007">
    <property type="term" value="F:site-specific DNA-methyltransferase (adenine-specific) activity"/>
    <property type="evidence" value="ECO:0007669"/>
    <property type="project" value="UniProtKB-EC"/>
</dbReference>
<keyword evidence="7" id="KW-1185">Reference proteome</keyword>
<sequence>MNDQLKMDSGKSGGAVECLGITFPSEDARRKYFLGLLAEKLKDPAFRNQEGFPQGSDDAILAMSDPPYYTACPNPWFIDYVKHYGTPYSPGDRMAKEPFAFDVSEGRSGIFYDAHSYHTKVPHKAIMRYVLYYTKPGDLVADTFCGTGMTGVAAQLCGNRKAVEELGYRVDQAGTIFEPTKVMGRVEWREFSRLGERKAILNDLSPAAAFIAANYNTKIDVVRFKQEALRLLDEAERELGWIYETSHKGSTIRGKINYIIWSDVFTCPECTGEITFWESAVDHVAGSVREQIECPHCSAEVTKRTLDRCWTTFNDQKLEQPVRIAKQVPVLINYSVGKSRYEKKPDSHDLAVSERCLQELIKYDYPTNKLPDGEKTGEPIRMGINFVHHFYTHRNLLALAFLRQHVKRKSHGKALDFLINSYDLTHSTMMSRVIFKGGGKKPVLTGYQSGTLYFSSLPVEKNIFEGIRKQKLKIIVDSLALVSSSQAIQTGSASHVKVPDSSIDYLFIDPPFGANIMYSELNFLAEMWSGVKTNTASEAIESRSQGKQLDDYRRLMSVSFSEAYRILKPGRWMTVEFSNTKASVWNSIQTSLQEAGFVVANVSALNKKQGSFNAVNNKTSVKQDLVISAYKPNGGLEERFLKTGGSEESAWDFVRTHLSYLPVVKSKSDELTYIPERDPRIIFDRMVAWFVRHNVPVPLSSQEFQEGLRLRFSERDGMAFLPEQVAEYDRKRAQAAQAPQMELFVSDERSAIDWLTDFLRKRPSTYQEVHPEFTTQLGAGWRKHEEKPELSALLADNFLRYDGNGDVPSQIHSYLSTNFKDLRGLEKDDLRLKAKAKDRWFVPDPSKAKDLEQKRERSLLKEFESYKSAPGRKLKEFRLEVLRAGFKTAWGAKDYKTIISIAQKIPEEALQEDEKLLLWYDQALTRMEANA</sequence>
<comment type="caution">
    <text evidence="6">The sequence shown here is derived from an EMBL/GenBank/DDBJ whole genome shotgun (WGS) entry which is preliminary data.</text>
</comment>
<evidence type="ECO:0000313" key="6">
    <source>
        <dbReference type="EMBL" id="TBN37286.1"/>
    </source>
</evidence>
<dbReference type="EC" id="2.1.1.72" evidence="1"/>
<dbReference type="InterPro" id="IPR029063">
    <property type="entry name" value="SAM-dependent_MTases_sf"/>
</dbReference>
<comment type="catalytic activity">
    <reaction evidence="4">
        <text>a 2'-deoxyadenosine in DNA + S-adenosyl-L-methionine = an N(6)-methyl-2'-deoxyadenosine in DNA + S-adenosyl-L-homocysteine + H(+)</text>
        <dbReference type="Rhea" id="RHEA:15197"/>
        <dbReference type="Rhea" id="RHEA-COMP:12418"/>
        <dbReference type="Rhea" id="RHEA-COMP:12419"/>
        <dbReference type="ChEBI" id="CHEBI:15378"/>
        <dbReference type="ChEBI" id="CHEBI:57856"/>
        <dbReference type="ChEBI" id="CHEBI:59789"/>
        <dbReference type="ChEBI" id="CHEBI:90615"/>
        <dbReference type="ChEBI" id="CHEBI:90616"/>
        <dbReference type="EC" id="2.1.1.72"/>
    </reaction>
</comment>
<dbReference type="Gene3D" id="3.40.50.150">
    <property type="entry name" value="Vaccinia Virus protein VP39"/>
    <property type="match status" value="2"/>
</dbReference>
<dbReference type="Pfam" id="PF01555">
    <property type="entry name" value="N6_N4_Mtase"/>
    <property type="match status" value="1"/>
</dbReference>
<dbReference type="InterPro" id="IPR002941">
    <property type="entry name" value="DNA_methylase_N4/N6"/>
</dbReference>
<keyword evidence="3" id="KW-0808">Transferase</keyword>
<evidence type="ECO:0000256" key="4">
    <source>
        <dbReference type="ARBA" id="ARBA00047942"/>
    </source>
</evidence>
<evidence type="ECO:0000256" key="1">
    <source>
        <dbReference type="ARBA" id="ARBA00011900"/>
    </source>
</evidence>
<dbReference type="GO" id="GO:0003677">
    <property type="term" value="F:DNA binding"/>
    <property type="evidence" value="ECO:0007669"/>
    <property type="project" value="InterPro"/>
</dbReference>
<evidence type="ECO:0000259" key="5">
    <source>
        <dbReference type="Pfam" id="PF01555"/>
    </source>
</evidence>
<dbReference type="RefSeq" id="WP_130992082.1">
    <property type="nucleotide sequence ID" value="NZ_SISK01000014.1"/>
</dbReference>
<dbReference type="GO" id="GO:0008170">
    <property type="term" value="F:N-methyltransferase activity"/>
    <property type="evidence" value="ECO:0007669"/>
    <property type="project" value="InterPro"/>
</dbReference>